<evidence type="ECO:0008006" key="2">
    <source>
        <dbReference type="Google" id="ProtNLM"/>
    </source>
</evidence>
<name>A0A0F9GS12_9ZZZZ</name>
<proteinExistence type="predicted"/>
<organism evidence="1">
    <name type="scientific">marine sediment metagenome</name>
    <dbReference type="NCBI Taxonomy" id="412755"/>
    <lineage>
        <taxon>unclassified sequences</taxon>
        <taxon>metagenomes</taxon>
        <taxon>ecological metagenomes</taxon>
    </lineage>
</organism>
<dbReference type="Pfam" id="PF04464">
    <property type="entry name" value="Glyphos_transf"/>
    <property type="match status" value="1"/>
</dbReference>
<dbReference type="GO" id="GO:0047355">
    <property type="term" value="F:CDP-glycerol glycerophosphotransferase activity"/>
    <property type="evidence" value="ECO:0007669"/>
    <property type="project" value="InterPro"/>
</dbReference>
<dbReference type="InterPro" id="IPR007554">
    <property type="entry name" value="Glycerophosphate_synth"/>
</dbReference>
<dbReference type="SUPFAM" id="SSF53756">
    <property type="entry name" value="UDP-Glycosyltransferase/glycogen phosphorylase"/>
    <property type="match status" value="1"/>
</dbReference>
<dbReference type="AlphaFoldDB" id="A0A0F9GS12"/>
<accession>A0A0F9GS12</accession>
<protein>
    <recommendedName>
        <fullName evidence="2">CDP-glycerol glycerophosphotransferase</fullName>
    </recommendedName>
</protein>
<evidence type="ECO:0000313" key="1">
    <source>
        <dbReference type="EMBL" id="KKM01590.1"/>
    </source>
</evidence>
<dbReference type="EMBL" id="LAZR01017156">
    <property type="protein sequence ID" value="KKM01590.1"/>
    <property type="molecule type" value="Genomic_DNA"/>
</dbReference>
<dbReference type="GO" id="GO:0016020">
    <property type="term" value="C:membrane"/>
    <property type="evidence" value="ECO:0007669"/>
    <property type="project" value="InterPro"/>
</dbReference>
<dbReference type="InterPro" id="IPR043148">
    <property type="entry name" value="TagF_C"/>
</dbReference>
<reference evidence="1" key="1">
    <citation type="journal article" date="2015" name="Nature">
        <title>Complex archaea that bridge the gap between prokaryotes and eukaryotes.</title>
        <authorList>
            <person name="Spang A."/>
            <person name="Saw J.H."/>
            <person name="Jorgensen S.L."/>
            <person name="Zaremba-Niedzwiedzka K."/>
            <person name="Martijn J."/>
            <person name="Lind A.E."/>
            <person name="van Eijk R."/>
            <person name="Schleper C."/>
            <person name="Guy L."/>
            <person name="Ettema T.J."/>
        </authorList>
    </citation>
    <scope>NUCLEOTIDE SEQUENCE</scope>
</reference>
<dbReference type="Gene3D" id="3.40.50.12580">
    <property type="match status" value="1"/>
</dbReference>
<gene>
    <name evidence="1" type="ORF">LCGC14_1792890</name>
</gene>
<sequence>MKVLFNVAHLYYLPQYLPVWNELKKRGVSCLFIFHKDTEMMSILSAVIKKEVLPSKWVATDLEAVNLYQTEKADWIIFGDRTSQLGRLPDNVRTALLYHGIGVKSCYYDADLMGMNVRFVEGEYRLRELRRRYPGATLIGAGFAKLDPLLSTDHGKMSPFDLVAAGLNPNRPTLLYAPTFYPSSIERMPSDWPKRFGNYNLIVKPHFFTFCKARYRYQRKKMKSWSGYNNTYIARPEEYSLLPFMASSDLLISEASSAFFEFAALDKPIVWCDFLKLRWSYRGPFRYRFHIRMDQGMEKFHNIGPHVEKFRDLKKVVDQQIRNPDQYHQQRKQSTKWLLGSMDGHASRRIVDYLLFGSEIVCRA</sequence>
<comment type="caution">
    <text evidence="1">The sequence shown here is derived from an EMBL/GenBank/DDBJ whole genome shotgun (WGS) entry which is preliminary data.</text>
</comment>